<feature type="compositionally biased region" description="Acidic residues" evidence="1">
    <location>
        <begin position="164"/>
        <end position="174"/>
    </location>
</feature>
<feature type="compositionally biased region" description="Acidic residues" evidence="1">
    <location>
        <begin position="68"/>
        <end position="79"/>
    </location>
</feature>
<feature type="compositionally biased region" description="Basic and acidic residues" evidence="1">
    <location>
        <begin position="152"/>
        <end position="163"/>
    </location>
</feature>
<gene>
    <name evidence="2" type="ORF">M9458_047194</name>
</gene>
<proteinExistence type="predicted"/>
<evidence type="ECO:0000313" key="3">
    <source>
        <dbReference type="Proteomes" id="UP001529510"/>
    </source>
</evidence>
<feature type="non-terminal residue" evidence="2">
    <location>
        <position position="1"/>
    </location>
</feature>
<organism evidence="2 3">
    <name type="scientific">Cirrhinus mrigala</name>
    <name type="common">Mrigala</name>
    <dbReference type="NCBI Taxonomy" id="683832"/>
    <lineage>
        <taxon>Eukaryota</taxon>
        <taxon>Metazoa</taxon>
        <taxon>Chordata</taxon>
        <taxon>Craniata</taxon>
        <taxon>Vertebrata</taxon>
        <taxon>Euteleostomi</taxon>
        <taxon>Actinopterygii</taxon>
        <taxon>Neopterygii</taxon>
        <taxon>Teleostei</taxon>
        <taxon>Ostariophysi</taxon>
        <taxon>Cypriniformes</taxon>
        <taxon>Cyprinidae</taxon>
        <taxon>Labeoninae</taxon>
        <taxon>Labeonini</taxon>
        <taxon>Cirrhinus</taxon>
    </lineage>
</organism>
<feature type="region of interest" description="Disordered" evidence="1">
    <location>
        <begin position="102"/>
        <end position="205"/>
    </location>
</feature>
<feature type="compositionally biased region" description="Basic residues" evidence="1">
    <location>
        <begin position="102"/>
        <end position="112"/>
    </location>
</feature>
<sequence>NKVAPLQPASETDVADPQCGPSGLEPTAPSQIADPQPGPSDLEPTSIQDHTEPQPGPSSVTPTNCDENPADPEPAEEDQTNTKKKKKKHICGFFRRTWRAVKRAATQCKKHNKPDTDAAVPQPDPNVHEPMALQDPAVPQPDQTNSAALQDLTEHPEDPKPDSSDSDQDSDDDSLPGPSGLELVASEYPEMEPVSEQPVSPIQLL</sequence>
<keyword evidence="3" id="KW-1185">Reference proteome</keyword>
<dbReference type="EMBL" id="JAMKFB020000023">
    <property type="protein sequence ID" value="KAL0159118.1"/>
    <property type="molecule type" value="Genomic_DNA"/>
</dbReference>
<reference evidence="2 3" key="1">
    <citation type="submission" date="2024-05" db="EMBL/GenBank/DDBJ databases">
        <title>Genome sequencing and assembly of Indian major carp, Cirrhinus mrigala (Hamilton, 1822).</title>
        <authorList>
            <person name="Mohindra V."/>
            <person name="Chowdhury L.M."/>
            <person name="Lal K."/>
            <person name="Jena J.K."/>
        </authorList>
    </citation>
    <scope>NUCLEOTIDE SEQUENCE [LARGE SCALE GENOMIC DNA]</scope>
    <source>
        <strain evidence="2">CM1030</strain>
        <tissue evidence="2">Blood</tissue>
    </source>
</reference>
<dbReference type="AlphaFoldDB" id="A0ABD0NBP5"/>
<name>A0ABD0NBP5_CIRMR</name>
<evidence type="ECO:0000313" key="2">
    <source>
        <dbReference type="EMBL" id="KAL0159118.1"/>
    </source>
</evidence>
<dbReference type="Proteomes" id="UP001529510">
    <property type="component" value="Unassembled WGS sequence"/>
</dbReference>
<feature type="non-terminal residue" evidence="2">
    <location>
        <position position="205"/>
    </location>
</feature>
<feature type="region of interest" description="Disordered" evidence="1">
    <location>
        <begin position="1"/>
        <end position="89"/>
    </location>
</feature>
<accession>A0ABD0NBP5</accession>
<comment type="caution">
    <text evidence="2">The sequence shown here is derived from an EMBL/GenBank/DDBJ whole genome shotgun (WGS) entry which is preliminary data.</text>
</comment>
<protein>
    <submittedName>
        <fullName evidence="2">Uncharacterized protein</fullName>
    </submittedName>
</protein>
<evidence type="ECO:0000256" key="1">
    <source>
        <dbReference type="SAM" id="MobiDB-lite"/>
    </source>
</evidence>